<evidence type="ECO:0000313" key="2">
    <source>
        <dbReference type="Proteomes" id="UP000325576"/>
    </source>
</evidence>
<comment type="caution">
    <text evidence="1">The sequence shown here is derived from an EMBL/GenBank/DDBJ whole genome shotgun (WGS) entry which is preliminary data.</text>
</comment>
<dbReference type="InterPro" id="IPR023393">
    <property type="entry name" value="START-like_dom_sf"/>
</dbReference>
<sequence>MGDCCCCSDGLIVTDFDFHSVWTLQASADRVYAVLADAERYSQWWPQIRRVRATDEHSGSMAIRSAVPLTLLVFGRREVEDPVARHLQVRLSGAMTGWSSWVVRPAESGCVADFRQQVAVFGALGLASKIAKPVFEWNHEAMMRGGHRGLSAYLSQP</sequence>
<dbReference type="Pfam" id="PF10604">
    <property type="entry name" value="Polyketide_cyc2"/>
    <property type="match status" value="1"/>
</dbReference>
<reference evidence="1 2" key="1">
    <citation type="journal article" date="2017" name="Poromechanics V (2013)">
        <title>Genomic Characterization of the Arsenic-Tolerant Actinobacterium, &lt;i&gt;Rhodococcus erythropolis&lt;/i&gt; S43.</title>
        <authorList>
            <person name="Retamal-Morales G."/>
            <person name="Mehnert M."/>
            <person name="Schwabe R."/>
            <person name="Tischler D."/>
            <person name="Schloemann M."/>
            <person name="Levican G.J."/>
        </authorList>
    </citation>
    <scope>NUCLEOTIDE SEQUENCE [LARGE SCALE GENOMIC DNA]</scope>
    <source>
        <strain evidence="1 2">S43</strain>
    </source>
</reference>
<protein>
    <submittedName>
        <fullName evidence="1">Polyketide cyclase</fullName>
    </submittedName>
</protein>
<dbReference type="Proteomes" id="UP000325576">
    <property type="component" value="Unassembled WGS sequence"/>
</dbReference>
<dbReference type="InterPro" id="IPR019587">
    <property type="entry name" value="Polyketide_cyclase/dehydratase"/>
</dbReference>
<dbReference type="EMBL" id="MRBO01000017">
    <property type="protein sequence ID" value="KAB2587321.1"/>
    <property type="molecule type" value="Genomic_DNA"/>
</dbReference>
<organism evidence="1 2">
    <name type="scientific">Rhodococcus erythropolis</name>
    <name type="common">Arthrobacter picolinophilus</name>
    <dbReference type="NCBI Taxonomy" id="1833"/>
    <lineage>
        <taxon>Bacteria</taxon>
        <taxon>Bacillati</taxon>
        <taxon>Actinomycetota</taxon>
        <taxon>Actinomycetes</taxon>
        <taxon>Mycobacteriales</taxon>
        <taxon>Nocardiaceae</taxon>
        <taxon>Rhodococcus</taxon>
        <taxon>Rhodococcus erythropolis group</taxon>
    </lineage>
</organism>
<gene>
    <name evidence="1" type="ORF">BS297_00715</name>
</gene>
<dbReference type="SUPFAM" id="SSF55961">
    <property type="entry name" value="Bet v1-like"/>
    <property type="match status" value="1"/>
</dbReference>
<name>A0A5N5ECG5_RHOER</name>
<evidence type="ECO:0000313" key="1">
    <source>
        <dbReference type="EMBL" id="KAB2587321.1"/>
    </source>
</evidence>
<proteinExistence type="predicted"/>
<dbReference type="Gene3D" id="3.30.530.20">
    <property type="match status" value="1"/>
</dbReference>
<accession>A0A5N5ECG5</accession>
<dbReference type="AlphaFoldDB" id="A0A5N5ECG5"/>